<comment type="caution">
    <text evidence="1">The sequence shown here is derived from an EMBL/GenBank/DDBJ whole genome shotgun (WGS) entry which is preliminary data.</text>
</comment>
<proteinExistence type="predicted"/>
<dbReference type="AlphaFoldDB" id="A0A1E8AYX5"/>
<dbReference type="Proteomes" id="UP000175706">
    <property type="component" value="Unassembled WGS sequence"/>
</dbReference>
<dbReference type="EMBL" id="LXLT01000074">
    <property type="protein sequence ID" value="OFD70856.1"/>
    <property type="molecule type" value="Genomic_DNA"/>
</dbReference>
<protein>
    <submittedName>
        <fullName evidence="1">Uncharacterized protein</fullName>
    </submittedName>
</protein>
<gene>
    <name evidence="1" type="ORF">BWGOE8_55530</name>
</gene>
<evidence type="ECO:0000313" key="2">
    <source>
        <dbReference type="Proteomes" id="UP000175706"/>
    </source>
</evidence>
<dbReference type="PATRIC" id="fig|86662.25.peg.5693"/>
<evidence type="ECO:0000313" key="1">
    <source>
        <dbReference type="EMBL" id="OFD70856.1"/>
    </source>
</evidence>
<sequence>MSFSQFNIDIFRAINDLGKQYVSFFQLLIGI</sequence>
<reference evidence="1 2" key="1">
    <citation type="submission" date="2016-05" db="EMBL/GenBank/DDBJ databases">
        <title>Bacillus thuringiensis and Bacillus weihenstephanensis as novel biocontrol agents of wilt causing Verticillium species.</title>
        <authorList>
            <person name="Hollensteiner J."/>
            <person name="Wemheuer F."/>
            <person name="Harting R."/>
            <person name="Kolarzyk A."/>
            <person name="Diaz-Valerio S."/>
            <person name="Poehlein A."/>
            <person name="Brzuszkiewicz E."/>
            <person name="Nesemann K."/>
            <person name="Braus-Stromeyer S."/>
            <person name="Braus G."/>
            <person name="Daniel R."/>
            <person name="Liesegang H."/>
        </authorList>
    </citation>
    <scope>NUCLEOTIDE SEQUENCE [LARGE SCALE GENOMIC DNA]</scope>
    <source>
        <strain evidence="1 2">GOE8</strain>
    </source>
</reference>
<organism evidence="1 2">
    <name type="scientific">Bacillus mycoides</name>
    <dbReference type="NCBI Taxonomy" id="1405"/>
    <lineage>
        <taxon>Bacteria</taxon>
        <taxon>Bacillati</taxon>
        <taxon>Bacillota</taxon>
        <taxon>Bacilli</taxon>
        <taxon>Bacillales</taxon>
        <taxon>Bacillaceae</taxon>
        <taxon>Bacillus</taxon>
        <taxon>Bacillus cereus group</taxon>
    </lineage>
</organism>
<accession>A0A1E8AYX5</accession>
<name>A0A1E8AYX5_BACMY</name>